<organism evidence="2 3">
    <name type="scientific">Actinoallomurus spadix</name>
    <dbReference type="NCBI Taxonomy" id="79912"/>
    <lineage>
        <taxon>Bacteria</taxon>
        <taxon>Bacillati</taxon>
        <taxon>Actinomycetota</taxon>
        <taxon>Actinomycetes</taxon>
        <taxon>Streptosporangiales</taxon>
        <taxon>Thermomonosporaceae</taxon>
        <taxon>Actinoallomurus</taxon>
    </lineage>
</organism>
<feature type="chain" id="PRO_5045666149" description="Secreted protein" evidence="1">
    <location>
        <begin position="30"/>
        <end position="97"/>
    </location>
</feature>
<keyword evidence="3" id="KW-1185">Reference proteome</keyword>
<feature type="signal peptide" evidence="1">
    <location>
        <begin position="1"/>
        <end position="29"/>
    </location>
</feature>
<evidence type="ECO:0000313" key="2">
    <source>
        <dbReference type="EMBL" id="GAA0344080.1"/>
    </source>
</evidence>
<evidence type="ECO:0000256" key="1">
    <source>
        <dbReference type="SAM" id="SignalP"/>
    </source>
</evidence>
<evidence type="ECO:0000313" key="3">
    <source>
        <dbReference type="Proteomes" id="UP001501822"/>
    </source>
</evidence>
<dbReference type="EMBL" id="BAAABM010000029">
    <property type="protein sequence ID" value="GAA0344080.1"/>
    <property type="molecule type" value="Genomic_DNA"/>
</dbReference>
<reference evidence="2 3" key="1">
    <citation type="journal article" date="2019" name="Int. J. Syst. Evol. Microbiol.">
        <title>The Global Catalogue of Microorganisms (GCM) 10K type strain sequencing project: providing services to taxonomists for standard genome sequencing and annotation.</title>
        <authorList>
            <consortium name="The Broad Institute Genomics Platform"/>
            <consortium name="The Broad Institute Genome Sequencing Center for Infectious Disease"/>
            <person name="Wu L."/>
            <person name="Ma J."/>
        </authorList>
    </citation>
    <scope>NUCLEOTIDE SEQUENCE [LARGE SCALE GENOMIC DNA]</scope>
    <source>
        <strain evidence="2 3">JCM 3146</strain>
    </source>
</reference>
<keyword evidence="1" id="KW-0732">Signal</keyword>
<comment type="caution">
    <text evidence="2">The sequence shown here is derived from an EMBL/GenBank/DDBJ whole genome shotgun (WGS) entry which is preliminary data.</text>
</comment>
<name>A0ABN0WQF2_9ACTN</name>
<accession>A0ABN0WQF2</accession>
<gene>
    <name evidence="2" type="ORF">GCM10010151_37220</name>
</gene>
<protein>
    <recommendedName>
        <fullName evidence="4">Secreted protein</fullName>
    </recommendedName>
</protein>
<dbReference type="RefSeq" id="WP_252798930.1">
    <property type="nucleotide sequence ID" value="NZ_BAAABM010000029.1"/>
</dbReference>
<sequence>MRIPKITAAAIVAGTLVTGGVTLASTASAATAGTRGTVTLRCDHPCSNPPGPGWRYIDNYFWASSCIDVGNRGVNNRSWSKYQCKGDTWTNYDLWVI</sequence>
<dbReference type="Proteomes" id="UP001501822">
    <property type="component" value="Unassembled WGS sequence"/>
</dbReference>
<proteinExistence type="predicted"/>
<evidence type="ECO:0008006" key="4">
    <source>
        <dbReference type="Google" id="ProtNLM"/>
    </source>
</evidence>